<dbReference type="CDD" id="cd07436">
    <property type="entry name" value="PHP_PolX"/>
    <property type="match status" value="1"/>
</dbReference>
<organism evidence="25 26">
    <name type="scientific">Horticoccus luteus</name>
    <dbReference type="NCBI Taxonomy" id="2862869"/>
    <lineage>
        <taxon>Bacteria</taxon>
        <taxon>Pseudomonadati</taxon>
        <taxon>Verrucomicrobiota</taxon>
        <taxon>Opitutia</taxon>
        <taxon>Opitutales</taxon>
        <taxon>Opitutaceae</taxon>
        <taxon>Horticoccus</taxon>
    </lineage>
</organism>
<dbReference type="AlphaFoldDB" id="A0A8F9XHH1"/>
<evidence type="ECO:0000256" key="14">
    <source>
        <dbReference type="ARBA" id="ARBA00023053"/>
    </source>
</evidence>
<dbReference type="Pfam" id="PF14520">
    <property type="entry name" value="HHH_5"/>
    <property type="match status" value="1"/>
</dbReference>
<comment type="catalytic activity">
    <reaction evidence="21">
        <text>DNA(n) + a 2'-deoxyribonucleoside 5'-triphosphate = DNA(n+1) + diphosphate</text>
        <dbReference type="Rhea" id="RHEA:22508"/>
        <dbReference type="Rhea" id="RHEA-COMP:17339"/>
        <dbReference type="Rhea" id="RHEA-COMP:17340"/>
        <dbReference type="ChEBI" id="CHEBI:33019"/>
        <dbReference type="ChEBI" id="CHEBI:61560"/>
        <dbReference type="ChEBI" id="CHEBI:173112"/>
        <dbReference type="EC" id="2.7.7.7"/>
    </reaction>
</comment>
<keyword evidence="25" id="KW-0540">Nuclease</keyword>
<keyword evidence="7" id="KW-0237">DNA synthesis</keyword>
<comment type="cofactor">
    <cofactor evidence="1">
        <name>Mg(2+)</name>
        <dbReference type="ChEBI" id="CHEBI:18420"/>
    </cofactor>
</comment>
<evidence type="ECO:0000256" key="6">
    <source>
        <dbReference type="ARBA" id="ARBA00022481"/>
    </source>
</evidence>
<evidence type="ECO:0000256" key="7">
    <source>
        <dbReference type="ARBA" id="ARBA00022634"/>
    </source>
</evidence>
<reference evidence="25" key="1">
    <citation type="submission" date="2021-08" db="EMBL/GenBank/DDBJ databases">
        <title>Genome of a novel bacterium of the phylum Verrucomicrobia, Oleiharenicola sp. KSB-15.</title>
        <authorList>
            <person name="Chung J.-H."/>
            <person name="Ahn J.-H."/>
            <person name="Yoon Y."/>
            <person name="Kim D.-Y."/>
            <person name="An S.-H."/>
            <person name="Park I."/>
            <person name="Yeon J."/>
        </authorList>
    </citation>
    <scope>NUCLEOTIDE SEQUENCE</scope>
    <source>
        <strain evidence="25">KSB-15</strain>
    </source>
</reference>
<dbReference type="GO" id="GO:0140078">
    <property type="term" value="F:class I DNA-(apurinic or apyrimidinic site) endonuclease activity"/>
    <property type="evidence" value="ECO:0007669"/>
    <property type="project" value="UniProtKB-EC"/>
</dbReference>
<name>A0A8F9XHH1_9BACT</name>
<feature type="domain" description="Helix-hairpin-helix DNA-binding motif class 1" evidence="22">
    <location>
        <begin position="92"/>
        <end position="111"/>
    </location>
</feature>
<dbReference type="EC" id="4.2.99.18" evidence="4"/>
<evidence type="ECO:0000256" key="9">
    <source>
        <dbReference type="ARBA" id="ARBA00022695"/>
    </source>
</evidence>
<keyword evidence="6" id="KW-0488">Methylation</keyword>
<dbReference type="PANTHER" id="PTHR36928">
    <property type="entry name" value="PHOSPHATASE YCDX-RELATED"/>
    <property type="match status" value="1"/>
</dbReference>
<dbReference type="GO" id="GO:0005829">
    <property type="term" value="C:cytosol"/>
    <property type="evidence" value="ECO:0007669"/>
    <property type="project" value="TreeGrafter"/>
</dbReference>
<comment type="catalytic activity">
    <reaction evidence="19">
        <text>a 5'-end 2'-deoxyribose-2'-deoxyribonucleotide-DNA = (2E,4S)-4-hydroxypenten-2-al-5-phosphate + a 5'-end 5'-phospho-2'-deoxyribonucleoside-DNA + H(+)</text>
        <dbReference type="Rhea" id="RHEA:76255"/>
        <dbReference type="Rhea" id="RHEA-COMP:13180"/>
        <dbReference type="Rhea" id="RHEA-COMP:18657"/>
        <dbReference type="ChEBI" id="CHEBI:15378"/>
        <dbReference type="ChEBI" id="CHEBI:136412"/>
        <dbReference type="ChEBI" id="CHEBI:195194"/>
        <dbReference type="ChEBI" id="CHEBI:195195"/>
    </reaction>
</comment>
<dbReference type="InterPro" id="IPR004013">
    <property type="entry name" value="PHP_dom"/>
</dbReference>
<dbReference type="InterPro" id="IPR010994">
    <property type="entry name" value="RuvA_2-like"/>
</dbReference>
<dbReference type="SUPFAM" id="SSF89550">
    <property type="entry name" value="PHP domain-like"/>
    <property type="match status" value="1"/>
</dbReference>
<dbReference type="InterPro" id="IPR002054">
    <property type="entry name" value="DNA-dir_DNA_pol_X"/>
</dbReference>
<keyword evidence="25" id="KW-0269">Exonuclease</keyword>
<dbReference type="PRINTS" id="PR00870">
    <property type="entry name" value="DNAPOLXBETA"/>
</dbReference>
<keyword evidence="15" id="KW-0234">DNA repair</keyword>
<keyword evidence="10" id="KW-0235">DNA replication</keyword>
<keyword evidence="9" id="KW-0548">Nucleotidyltransferase</keyword>
<dbReference type="EMBL" id="CP080507">
    <property type="protein sequence ID" value="QYM80242.1"/>
    <property type="molecule type" value="Genomic_DNA"/>
</dbReference>
<dbReference type="Gene3D" id="1.10.150.110">
    <property type="entry name" value="DNA polymerase beta, N-terminal domain-like"/>
    <property type="match status" value="1"/>
</dbReference>
<evidence type="ECO:0000256" key="1">
    <source>
        <dbReference type="ARBA" id="ARBA00001946"/>
    </source>
</evidence>
<dbReference type="InterPro" id="IPR037160">
    <property type="entry name" value="DNA_Pol_thumb_sf"/>
</dbReference>
<comment type="function">
    <text evidence="20">Repair polymerase that plays a key role in base-excision repair. During this process, the damaged base is excised by specific DNA glycosylases, the DNA backbone is nicked at the abasic site by an apurinic/apyrimidic (AP) endonuclease, and POLB removes 5'-deoxyribose-phosphate from the preincised AP site acting as a 5'-deoxyribose-phosphate lyase (5'-dRP lyase); through its DNA polymerase activity, it adds one nucleotide to the 3' end of the arising single-nucleotide gap. Conducts 'gap-filling' DNA synthesis in a stepwise distributive fashion rather than in a processive fashion as for other DNA polymerases. It is also able to cleave sugar-phosphate bonds 3' to an intact AP site, acting as an AP lyase.</text>
</comment>
<keyword evidence="13" id="KW-0239">DNA-directed DNA polymerase</keyword>
<keyword evidence="25" id="KW-0378">Hydrolase</keyword>
<protein>
    <recommendedName>
        <fullName evidence="5">DNA polymerase beta</fullName>
        <ecNumber evidence="3">2.7.7.7</ecNumber>
        <ecNumber evidence="4">4.2.99.18</ecNumber>
    </recommendedName>
    <alternativeName>
        <fullName evidence="16">5'-deoxyribose-phosphate lyase</fullName>
    </alternativeName>
    <alternativeName>
        <fullName evidence="17">AP lyase</fullName>
    </alternativeName>
</protein>
<evidence type="ECO:0000256" key="16">
    <source>
        <dbReference type="ARBA" id="ARBA00035717"/>
    </source>
</evidence>
<comment type="subcellular location">
    <subcellularLocation>
        <location evidence="2">Cytoplasm</location>
    </subcellularLocation>
</comment>
<keyword evidence="8" id="KW-0808">Transferase</keyword>
<evidence type="ECO:0000256" key="21">
    <source>
        <dbReference type="ARBA" id="ARBA00049244"/>
    </source>
</evidence>
<dbReference type="NCBIfam" id="NF006375">
    <property type="entry name" value="PRK08609.1"/>
    <property type="match status" value="1"/>
</dbReference>
<dbReference type="InterPro" id="IPR022311">
    <property type="entry name" value="PolX-like"/>
</dbReference>
<keyword evidence="26" id="KW-1185">Reference proteome</keyword>
<feature type="domain" description="Polymerase/histidinol phosphatase N-terminal" evidence="23">
    <location>
        <begin position="355"/>
        <end position="435"/>
    </location>
</feature>
<evidence type="ECO:0000256" key="8">
    <source>
        <dbReference type="ARBA" id="ARBA00022679"/>
    </source>
</evidence>
<evidence type="ECO:0000256" key="2">
    <source>
        <dbReference type="ARBA" id="ARBA00004496"/>
    </source>
</evidence>
<dbReference type="SMART" id="SM00278">
    <property type="entry name" value="HhH1"/>
    <property type="match status" value="3"/>
</dbReference>
<dbReference type="PIRSF" id="PIRSF005047">
    <property type="entry name" value="UCP005047_YshC"/>
    <property type="match status" value="1"/>
</dbReference>
<dbReference type="Pfam" id="PF14791">
    <property type="entry name" value="DNA_pol_B_thumb"/>
    <property type="match status" value="1"/>
</dbReference>
<accession>A0A8F9XHH1</accession>
<evidence type="ECO:0000256" key="18">
    <source>
        <dbReference type="ARBA" id="ARBA00044632"/>
    </source>
</evidence>
<keyword evidence="14" id="KW-0915">Sodium</keyword>
<dbReference type="Gene3D" id="1.10.150.20">
    <property type="entry name" value="5' to 3' exonuclease, C-terminal subdomain"/>
    <property type="match status" value="1"/>
</dbReference>
<dbReference type="Pfam" id="PF14716">
    <property type="entry name" value="HHH_8"/>
    <property type="match status" value="1"/>
</dbReference>
<dbReference type="InterPro" id="IPR010996">
    <property type="entry name" value="HHH_MUS81"/>
</dbReference>
<dbReference type="CDD" id="cd00141">
    <property type="entry name" value="NT_POLXc"/>
    <property type="match status" value="1"/>
</dbReference>
<evidence type="ECO:0000259" key="23">
    <source>
        <dbReference type="SMART" id="SM00481"/>
    </source>
</evidence>
<dbReference type="GO" id="GO:0003887">
    <property type="term" value="F:DNA-directed DNA polymerase activity"/>
    <property type="evidence" value="ECO:0007669"/>
    <property type="project" value="UniProtKB-KW"/>
</dbReference>
<dbReference type="InterPro" id="IPR047967">
    <property type="entry name" value="PolX_PHP"/>
</dbReference>
<dbReference type="GO" id="GO:0004527">
    <property type="term" value="F:exonuclease activity"/>
    <property type="evidence" value="ECO:0007669"/>
    <property type="project" value="UniProtKB-KW"/>
</dbReference>
<keyword evidence="12" id="KW-0832">Ubl conjugation</keyword>
<evidence type="ECO:0000256" key="4">
    <source>
        <dbReference type="ARBA" id="ARBA00012720"/>
    </source>
</evidence>
<evidence type="ECO:0000256" key="17">
    <source>
        <dbReference type="ARBA" id="ARBA00035726"/>
    </source>
</evidence>
<evidence type="ECO:0000256" key="11">
    <source>
        <dbReference type="ARBA" id="ARBA00022763"/>
    </source>
</evidence>
<dbReference type="GO" id="GO:0042578">
    <property type="term" value="F:phosphoric ester hydrolase activity"/>
    <property type="evidence" value="ECO:0007669"/>
    <property type="project" value="TreeGrafter"/>
</dbReference>
<dbReference type="RefSeq" id="WP_220165149.1">
    <property type="nucleotide sequence ID" value="NZ_CP080507.1"/>
</dbReference>
<evidence type="ECO:0000256" key="12">
    <source>
        <dbReference type="ARBA" id="ARBA00022843"/>
    </source>
</evidence>
<evidence type="ECO:0000256" key="15">
    <source>
        <dbReference type="ARBA" id="ARBA00023204"/>
    </source>
</evidence>
<sequence>MTKNEIAEILDEIGMLLELQGENPFKVRAYVAGARAVEAMEGADLARLVEAGELKSVKGIGDALALKIAELHTTGRLGFYEKLKASIAPGLLELREIPGVGPKKVRALHTQLGVNSIADLIAACNDGRVAELAGFGAKTQEKILAGIRNREAYGRRHLWWDAAEVAEPIVAGLRALPQVRRAEAAGSLRRGLETVGDLDFIVAASDVGPVMDWFTGLAGVKEITGRGETKASVRFESGLQADLRIVPEEQFAFALHHFTGSKDHNVQMRQRALARGLSLSEWGLVPAEGEGTVKAKVEAGDALRKKVAGVKTEAELFAALGLAFIPPELREGMGEIEAAERGELPRLVEAGDLRGAFHNHTTASDGRNTLIEMVAAAEALGWEYLGIADHSKSSFQANGLSEERLLMQVAEIRKLNESGRFKAQAFSGVECDILPDGRLDFDDATLAQLDYVVASVHNVFSQSEAVMTARILKAIEHPRTTMLGHLTGRLLLRREGYQVDAAKVIDAAIAHGVVIELNASPWRLELDWRLWKKAAERGLLCAINPDAHETAGLEHVRAGVLAARKGWLQREQILNTRPRADVAAYFAARRGR</sequence>
<dbReference type="SUPFAM" id="SSF47802">
    <property type="entry name" value="DNA polymerase beta, N-terminal domain-like"/>
    <property type="match status" value="1"/>
</dbReference>
<dbReference type="GO" id="GO:0006281">
    <property type="term" value="P:DNA repair"/>
    <property type="evidence" value="ECO:0007669"/>
    <property type="project" value="UniProtKB-KW"/>
</dbReference>
<proteinExistence type="predicted"/>
<dbReference type="Gene3D" id="3.20.20.140">
    <property type="entry name" value="Metal-dependent hydrolases"/>
    <property type="match status" value="1"/>
</dbReference>
<evidence type="ECO:0000313" key="26">
    <source>
        <dbReference type="Proteomes" id="UP000825051"/>
    </source>
</evidence>
<dbReference type="GO" id="GO:0003677">
    <property type="term" value="F:DNA binding"/>
    <property type="evidence" value="ECO:0007669"/>
    <property type="project" value="InterPro"/>
</dbReference>
<evidence type="ECO:0000256" key="5">
    <source>
        <dbReference type="ARBA" id="ARBA00020020"/>
    </source>
</evidence>
<dbReference type="SMART" id="SM00481">
    <property type="entry name" value="POLIIIAc"/>
    <property type="match status" value="1"/>
</dbReference>
<dbReference type="Gene3D" id="3.30.210.10">
    <property type="entry name" value="DNA polymerase, thumb domain"/>
    <property type="match status" value="1"/>
</dbReference>
<dbReference type="InterPro" id="IPR027421">
    <property type="entry name" value="DNA_pol_lamdba_lyase_dom_sf"/>
</dbReference>
<dbReference type="InterPro" id="IPR043519">
    <property type="entry name" value="NT_sf"/>
</dbReference>
<evidence type="ECO:0000313" key="25">
    <source>
        <dbReference type="EMBL" id="QYM80242.1"/>
    </source>
</evidence>
<dbReference type="Gene3D" id="3.30.460.10">
    <property type="entry name" value="Beta Polymerase, domain 2"/>
    <property type="match status" value="1"/>
</dbReference>
<feature type="domain" description="Helix-hairpin-helix DNA-binding motif class 1" evidence="22">
    <location>
        <begin position="127"/>
        <end position="146"/>
    </location>
</feature>
<dbReference type="InterPro" id="IPR050243">
    <property type="entry name" value="PHP_phosphatase"/>
</dbReference>
<dbReference type="PANTHER" id="PTHR36928:SF1">
    <property type="entry name" value="PHOSPHATASE YCDX-RELATED"/>
    <property type="match status" value="1"/>
</dbReference>
<dbReference type="InterPro" id="IPR003141">
    <property type="entry name" value="Pol/His_phosphatase_N"/>
</dbReference>
<evidence type="ECO:0000259" key="24">
    <source>
        <dbReference type="SMART" id="SM00483"/>
    </source>
</evidence>
<evidence type="ECO:0000256" key="13">
    <source>
        <dbReference type="ARBA" id="ARBA00022932"/>
    </source>
</evidence>
<dbReference type="KEGG" id="ole:K0B96_06405"/>
<keyword evidence="11" id="KW-0227">DNA damage</keyword>
<dbReference type="SUPFAM" id="SSF47781">
    <property type="entry name" value="RuvA domain 2-like"/>
    <property type="match status" value="1"/>
</dbReference>
<evidence type="ECO:0000256" key="19">
    <source>
        <dbReference type="ARBA" id="ARBA00044678"/>
    </source>
</evidence>
<dbReference type="EC" id="2.7.7.7" evidence="3"/>
<comment type="catalytic activity">
    <reaction evidence="18">
        <text>2'-deoxyribonucleotide-(2'-deoxyribose 5'-phosphate)-2'-deoxyribonucleotide-DNA = a 3'-end 2'-deoxyribonucleotide-(2,3-dehydro-2,3-deoxyribose 5'-phosphate)-DNA + a 5'-end 5'-phospho-2'-deoxyribonucleoside-DNA + H(+)</text>
        <dbReference type="Rhea" id="RHEA:66592"/>
        <dbReference type="Rhea" id="RHEA-COMP:13180"/>
        <dbReference type="Rhea" id="RHEA-COMP:16897"/>
        <dbReference type="Rhea" id="RHEA-COMP:17067"/>
        <dbReference type="ChEBI" id="CHEBI:15378"/>
        <dbReference type="ChEBI" id="CHEBI:136412"/>
        <dbReference type="ChEBI" id="CHEBI:157695"/>
        <dbReference type="ChEBI" id="CHEBI:167181"/>
        <dbReference type="EC" id="4.2.99.18"/>
    </reaction>
</comment>
<gene>
    <name evidence="25" type="primary">polX</name>
    <name evidence="25" type="ORF">K0B96_06405</name>
</gene>
<dbReference type="SUPFAM" id="SSF81301">
    <property type="entry name" value="Nucleotidyltransferase"/>
    <property type="match status" value="1"/>
</dbReference>
<dbReference type="GO" id="GO:0008270">
    <property type="term" value="F:zinc ion binding"/>
    <property type="evidence" value="ECO:0007669"/>
    <property type="project" value="TreeGrafter"/>
</dbReference>
<evidence type="ECO:0000259" key="22">
    <source>
        <dbReference type="SMART" id="SM00278"/>
    </source>
</evidence>
<evidence type="ECO:0000256" key="20">
    <source>
        <dbReference type="ARBA" id="ARBA00045548"/>
    </source>
</evidence>
<dbReference type="InterPro" id="IPR029398">
    <property type="entry name" value="PolB_thumb"/>
</dbReference>
<feature type="domain" description="DNA-directed DNA polymerase X" evidence="24">
    <location>
        <begin position="1"/>
        <end position="331"/>
    </location>
</feature>
<feature type="domain" description="Helix-hairpin-helix DNA-binding motif class 1" evidence="22">
    <location>
        <begin position="52"/>
        <end position="71"/>
    </location>
</feature>
<dbReference type="SMART" id="SM00483">
    <property type="entry name" value="POLXc"/>
    <property type="match status" value="1"/>
</dbReference>
<dbReference type="InterPro" id="IPR002008">
    <property type="entry name" value="DNA_pol_X_beta-like"/>
</dbReference>
<evidence type="ECO:0000256" key="10">
    <source>
        <dbReference type="ARBA" id="ARBA00022705"/>
    </source>
</evidence>
<dbReference type="Proteomes" id="UP000825051">
    <property type="component" value="Chromosome"/>
</dbReference>
<dbReference type="InterPro" id="IPR016195">
    <property type="entry name" value="Pol/histidinol_Pase-like"/>
</dbReference>
<dbReference type="InterPro" id="IPR003583">
    <property type="entry name" value="Hlx-hairpin-Hlx_DNA-bd_motif"/>
</dbReference>
<dbReference type="Pfam" id="PF02811">
    <property type="entry name" value="PHP"/>
    <property type="match status" value="1"/>
</dbReference>
<evidence type="ECO:0000256" key="3">
    <source>
        <dbReference type="ARBA" id="ARBA00012417"/>
    </source>
</evidence>